<dbReference type="InterPro" id="IPR032710">
    <property type="entry name" value="NTF2-like_dom_sf"/>
</dbReference>
<dbReference type="Gene3D" id="3.10.450.50">
    <property type="match status" value="1"/>
</dbReference>
<dbReference type="InterPro" id="IPR011944">
    <property type="entry name" value="Steroid_delta5-4_isomerase"/>
</dbReference>
<gene>
    <name evidence="2" type="ORF">LWC34_49190</name>
</gene>
<accession>A0ABS8ZWG8</accession>
<dbReference type="RefSeq" id="WP_233732905.1">
    <property type="nucleotide sequence ID" value="NZ_JAJVCN010000004.1"/>
</dbReference>
<protein>
    <submittedName>
        <fullName evidence="2">SgcJ/EcaC family oxidoreductase</fullName>
    </submittedName>
</protein>
<evidence type="ECO:0000313" key="3">
    <source>
        <dbReference type="Proteomes" id="UP001521150"/>
    </source>
</evidence>
<reference evidence="2 3" key="1">
    <citation type="submission" date="2021-12" db="EMBL/GenBank/DDBJ databases">
        <title>Genome sequence of Kibdelosporangium philippinense ATCC 49844.</title>
        <authorList>
            <person name="Fedorov E.A."/>
            <person name="Omeragic M."/>
            <person name="Shalygina K.F."/>
            <person name="Maclea K.S."/>
        </authorList>
    </citation>
    <scope>NUCLEOTIDE SEQUENCE [LARGE SCALE GENOMIC DNA]</scope>
    <source>
        <strain evidence="2 3">ATCC 49844</strain>
    </source>
</reference>
<sequence length="130" mass="14086">MTAVHDIQRVIESFVDAFNRGDAAAIDEIFDEHGLLVPAPGQPMTGDDRRAAQKHLLAFGLPMQADVRHIYVAGDVALIIVDWSIQGTTPEGCDIDLKGTATDVARLGEDGRWRYVIDNPFGTADLNPAS</sequence>
<dbReference type="NCBIfam" id="TIGR02246">
    <property type="entry name" value="SgcJ/EcaC family oxidoreductase"/>
    <property type="match status" value="1"/>
</dbReference>
<dbReference type="InterPro" id="IPR037401">
    <property type="entry name" value="SnoaL-like"/>
</dbReference>
<organism evidence="2 3">
    <name type="scientific">Kibdelosporangium philippinense</name>
    <dbReference type="NCBI Taxonomy" id="211113"/>
    <lineage>
        <taxon>Bacteria</taxon>
        <taxon>Bacillati</taxon>
        <taxon>Actinomycetota</taxon>
        <taxon>Actinomycetes</taxon>
        <taxon>Pseudonocardiales</taxon>
        <taxon>Pseudonocardiaceae</taxon>
        <taxon>Kibdelosporangium</taxon>
    </lineage>
</organism>
<name>A0ABS8ZWG8_9PSEU</name>
<dbReference type="EMBL" id="JAJVCN010000004">
    <property type="protein sequence ID" value="MCE7010728.1"/>
    <property type="molecule type" value="Genomic_DNA"/>
</dbReference>
<dbReference type="Pfam" id="PF12680">
    <property type="entry name" value="SnoaL_2"/>
    <property type="match status" value="1"/>
</dbReference>
<evidence type="ECO:0000259" key="1">
    <source>
        <dbReference type="Pfam" id="PF12680"/>
    </source>
</evidence>
<dbReference type="SUPFAM" id="SSF54427">
    <property type="entry name" value="NTF2-like"/>
    <property type="match status" value="1"/>
</dbReference>
<comment type="caution">
    <text evidence="2">The sequence shown here is derived from an EMBL/GenBank/DDBJ whole genome shotgun (WGS) entry which is preliminary data.</text>
</comment>
<feature type="domain" description="SnoaL-like" evidence="1">
    <location>
        <begin position="11"/>
        <end position="115"/>
    </location>
</feature>
<dbReference type="Proteomes" id="UP001521150">
    <property type="component" value="Unassembled WGS sequence"/>
</dbReference>
<evidence type="ECO:0000313" key="2">
    <source>
        <dbReference type="EMBL" id="MCE7010728.1"/>
    </source>
</evidence>
<proteinExistence type="predicted"/>
<keyword evidence="3" id="KW-1185">Reference proteome</keyword>